<dbReference type="PANTHER" id="PTHR23429:SF0">
    <property type="entry name" value="GLUCOSE-6-PHOSPHATE 1-DEHYDROGENASE"/>
    <property type="match status" value="1"/>
</dbReference>
<keyword evidence="2 6" id="KW-0313">Glucose metabolism</keyword>
<comment type="function">
    <text evidence="6">Catalyzes the oxidation of glucose 6-phosphate to 6-phosphogluconolactone.</text>
</comment>
<evidence type="ECO:0000256" key="3">
    <source>
        <dbReference type="ARBA" id="ARBA00022857"/>
    </source>
</evidence>
<comment type="catalytic activity">
    <reaction evidence="6">
        <text>D-glucose 6-phosphate + NADP(+) = 6-phospho-D-glucono-1,5-lactone + NADPH + H(+)</text>
        <dbReference type="Rhea" id="RHEA:15841"/>
        <dbReference type="ChEBI" id="CHEBI:15378"/>
        <dbReference type="ChEBI" id="CHEBI:57783"/>
        <dbReference type="ChEBI" id="CHEBI:57955"/>
        <dbReference type="ChEBI" id="CHEBI:58349"/>
        <dbReference type="ChEBI" id="CHEBI:61548"/>
        <dbReference type="EC" id="1.1.1.49"/>
    </reaction>
</comment>
<feature type="domain" description="Glucose-6-phosphate dehydrogenase NAD-binding" evidence="7">
    <location>
        <begin position="11"/>
        <end position="186"/>
    </location>
</feature>
<dbReference type="Proteomes" id="UP001447842">
    <property type="component" value="Chromosome"/>
</dbReference>
<proteinExistence type="inferred from homology"/>
<comment type="similarity">
    <text evidence="6">Belongs to the glucose-6-phosphate dehydrogenase family.</text>
</comment>
<dbReference type="Pfam" id="PF00479">
    <property type="entry name" value="G6PD_N"/>
    <property type="match status" value="1"/>
</dbReference>
<evidence type="ECO:0000256" key="5">
    <source>
        <dbReference type="ARBA" id="ARBA00023277"/>
    </source>
</evidence>
<keyword evidence="4 6" id="KW-0560">Oxidoreductase</keyword>
<keyword evidence="10" id="KW-1185">Reference proteome</keyword>
<evidence type="ECO:0000259" key="7">
    <source>
        <dbReference type="Pfam" id="PF00479"/>
    </source>
</evidence>
<evidence type="ECO:0000313" key="9">
    <source>
        <dbReference type="EMBL" id="XAU15110.1"/>
    </source>
</evidence>
<dbReference type="InterPro" id="IPR022675">
    <property type="entry name" value="G6P_DH_C"/>
</dbReference>
<feature type="binding site" evidence="6">
    <location>
        <position position="177"/>
    </location>
    <ligand>
        <name>substrate</name>
    </ligand>
</feature>
<gene>
    <name evidence="6 9" type="primary">zwf</name>
    <name evidence="9" type="ORF">WCY31_00055</name>
</gene>
<feature type="binding site" evidence="6">
    <location>
        <position position="48"/>
    </location>
    <ligand>
        <name>NADP(+)</name>
        <dbReference type="ChEBI" id="CHEBI:58349"/>
    </ligand>
</feature>
<sequence length="488" mass="55342">MSETANVCDIVIFGGHGDLSLRKLIPALYHLCSDGYVAPTSRIIATSRHEVSREEHLALVKEKLQLFLKEGCFEEAHWESFARQLEVVTVDLGVEESYGALAAMLGEQPDRDRVNYLSTAPTFFGPICKALNHWGLITPVSRVVLEKPIGRDLASSQEINDEVALYFEEQAIFRIDHYLGKDTVQNILALRFSNMLFMPLWNGQDIDHIQITAAESVGLEGRHSYYEDYGAFRDMIQNHLMQLLCLVAMEPPCSLEADSIRDEKVKVLRSLRPFASSDVSEKTVRGRYTAGIINAEKVPGYLEEGVPPDSTTETFAAVRAEVDNWRWQGVPFYLRTGKRMSKRYTEIVVQFKEVPYQIFANKGRCISPNRLVIMLQPEESIKLKIMTKIPGLSEQMHLREMALDLNIPENAPRTPEAYERLLLDVIRNNATLFMRRDEVEAAWRWADPILEEWEGGAVGLKSYAAGTDGPTAAIAMIERDGRSWYEEH</sequence>
<dbReference type="EMBL" id="CP147920">
    <property type="protein sequence ID" value="XAU15110.1"/>
    <property type="molecule type" value="Genomic_DNA"/>
</dbReference>
<feature type="binding site" evidence="6">
    <location>
        <position position="147"/>
    </location>
    <ligand>
        <name>NADP(+)</name>
        <dbReference type="ChEBI" id="CHEBI:58349"/>
    </ligand>
</feature>
<dbReference type="PANTHER" id="PTHR23429">
    <property type="entry name" value="GLUCOSE-6-PHOSPHATE 1-DEHYDROGENASE G6PD"/>
    <property type="match status" value="1"/>
</dbReference>
<keyword evidence="5 6" id="KW-0119">Carbohydrate metabolism</keyword>
<dbReference type="PRINTS" id="PR00079">
    <property type="entry name" value="G6PDHDRGNASE"/>
</dbReference>
<reference evidence="9 10" key="1">
    <citation type="submission" date="2024-03" db="EMBL/GenBank/DDBJ databases">
        <title>Sulfurimonas sp. HSL3-1.</title>
        <authorList>
            <person name="Wang S."/>
        </authorList>
    </citation>
    <scope>NUCLEOTIDE SEQUENCE [LARGE SCALE GENOMIC DNA]</scope>
    <source>
        <strain evidence="9 10">HSL3-1</strain>
    </source>
</reference>
<dbReference type="Pfam" id="PF02781">
    <property type="entry name" value="G6PD_C"/>
    <property type="match status" value="1"/>
</dbReference>
<feature type="binding site" evidence="6">
    <location>
        <position position="338"/>
    </location>
    <ligand>
        <name>substrate</name>
    </ligand>
</feature>
<feature type="domain" description="Glucose-6-phosphate dehydrogenase C-terminal" evidence="8">
    <location>
        <begin position="188"/>
        <end position="484"/>
    </location>
</feature>
<dbReference type="HAMAP" id="MF_00966">
    <property type="entry name" value="G6PD"/>
    <property type="match status" value="1"/>
</dbReference>
<evidence type="ECO:0000313" key="10">
    <source>
        <dbReference type="Proteomes" id="UP001447842"/>
    </source>
</evidence>
<dbReference type="Gene3D" id="3.40.50.720">
    <property type="entry name" value="NAD(P)-binding Rossmann-like Domain"/>
    <property type="match status" value="1"/>
</dbReference>
<dbReference type="InterPro" id="IPR001282">
    <property type="entry name" value="G6P_DH"/>
</dbReference>
<keyword evidence="3 6" id="KW-0521">NADP</keyword>
<feature type="binding site" evidence="6">
    <location>
        <position position="181"/>
    </location>
    <ligand>
        <name>substrate</name>
    </ligand>
</feature>
<dbReference type="NCBIfam" id="TIGR00871">
    <property type="entry name" value="zwf"/>
    <property type="match status" value="1"/>
</dbReference>
<evidence type="ECO:0000256" key="6">
    <source>
        <dbReference type="HAMAP-Rule" id="MF_00966"/>
    </source>
</evidence>
<evidence type="ECO:0000256" key="4">
    <source>
        <dbReference type="ARBA" id="ARBA00023002"/>
    </source>
</evidence>
<comment type="pathway">
    <text evidence="1 6">Carbohydrate degradation; pentose phosphate pathway; D-ribulose 5-phosphate from D-glucose 6-phosphate (oxidative stage): step 1/3.</text>
</comment>
<dbReference type="Gene3D" id="3.30.360.10">
    <property type="entry name" value="Dihydrodipicolinate Reductase, domain 2"/>
    <property type="match status" value="1"/>
</dbReference>
<dbReference type="SUPFAM" id="SSF51735">
    <property type="entry name" value="NAD(P)-binding Rossmann-fold domains"/>
    <property type="match status" value="1"/>
</dbReference>
<protein>
    <recommendedName>
        <fullName evidence="6">Glucose-6-phosphate 1-dehydrogenase</fullName>
        <shortName evidence="6">G6PD</shortName>
        <ecNumber evidence="6">1.1.1.49</ecNumber>
    </recommendedName>
</protein>
<accession>A0ABZ3H9B7</accession>
<feature type="binding site" evidence="6">
    <location>
        <position position="215"/>
    </location>
    <ligand>
        <name>substrate</name>
    </ligand>
</feature>
<comment type="caution">
    <text evidence="6">Lacks conserved residue(s) required for the propagation of feature annotation.</text>
</comment>
<dbReference type="InterPro" id="IPR022674">
    <property type="entry name" value="G6P_DH_NAD-bd"/>
</dbReference>
<name>A0ABZ3H9B7_9BACT</name>
<feature type="binding site" evidence="6">
    <location>
        <position position="234"/>
    </location>
    <ligand>
        <name>substrate</name>
    </ligand>
</feature>
<feature type="active site" description="Proton acceptor" evidence="6">
    <location>
        <position position="239"/>
    </location>
</feature>
<evidence type="ECO:0000256" key="1">
    <source>
        <dbReference type="ARBA" id="ARBA00004937"/>
    </source>
</evidence>
<dbReference type="RefSeq" id="WP_345970187.1">
    <property type="nucleotide sequence ID" value="NZ_CP147920.1"/>
</dbReference>
<dbReference type="PIRSF" id="PIRSF000110">
    <property type="entry name" value="G6PD"/>
    <property type="match status" value="1"/>
</dbReference>
<feature type="binding site" evidence="6">
    <location>
        <begin position="91"/>
        <end position="92"/>
    </location>
    <ligand>
        <name>NADP(+)</name>
        <dbReference type="ChEBI" id="CHEBI:58349"/>
    </ligand>
</feature>
<evidence type="ECO:0000259" key="8">
    <source>
        <dbReference type="Pfam" id="PF02781"/>
    </source>
</evidence>
<dbReference type="SUPFAM" id="SSF55347">
    <property type="entry name" value="Glyceraldehyde-3-phosphate dehydrogenase-like, C-terminal domain"/>
    <property type="match status" value="1"/>
</dbReference>
<organism evidence="9 10">
    <name type="scientific">Sulfurimonas diazotrophicus</name>
    <dbReference type="NCBI Taxonomy" id="3131939"/>
    <lineage>
        <taxon>Bacteria</taxon>
        <taxon>Pseudomonadati</taxon>
        <taxon>Campylobacterota</taxon>
        <taxon>Epsilonproteobacteria</taxon>
        <taxon>Campylobacterales</taxon>
        <taxon>Sulfurimonadaceae</taxon>
        <taxon>Sulfurimonas</taxon>
    </lineage>
</organism>
<evidence type="ECO:0000256" key="2">
    <source>
        <dbReference type="ARBA" id="ARBA00022526"/>
    </source>
</evidence>
<dbReference type="InterPro" id="IPR036291">
    <property type="entry name" value="NAD(P)-bd_dom_sf"/>
</dbReference>
<dbReference type="EC" id="1.1.1.49" evidence="6"/>